<dbReference type="EMBL" id="LVWE01000004">
    <property type="protein sequence ID" value="OAD46227.1"/>
    <property type="molecule type" value="Genomic_DNA"/>
</dbReference>
<dbReference type="InterPro" id="IPR055170">
    <property type="entry name" value="GFO_IDH_MocA-like_dom"/>
</dbReference>
<dbReference type="InterPro" id="IPR000683">
    <property type="entry name" value="Gfo/Idh/MocA-like_OxRdtase_N"/>
</dbReference>
<evidence type="ECO:0000259" key="4">
    <source>
        <dbReference type="Pfam" id="PF22725"/>
    </source>
</evidence>
<dbReference type="Proteomes" id="UP000076923">
    <property type="component" value="Unassembled WGS sequence"/>
</dbReference>
<protein>
    <submittedName>
        <fullName evidence="5">Oxidoreductase</fullName>
    </submittedName>
</protein>
<evidence type="ECO:0000313" key="5">
    <source>
        <dbReference type="EMBL" id="OAD46227.1"/>
    </source>
</evidence>
<feature type="domain" description="Gfo/Idh/MocA-like oxidoreductase N-terminal" evidence="3">
    <location>
        <begin position="7"/>
        <end position="120"/>
    </location>
</feature>
<keyword evidence="2" id="KW-0560">Oxidoreductase</keyword>
<evidence type="ECO:0000259" key="3">
    <source>
        <dbReference type="Pfam" id="PF01408"/>
    </source>
</evidence>
<sequence length="338" mass="38269">MSNNVIKTGILSFGMSGQIFHAPFLDEHQNFELSAVVERSKKKAHLIYSDIKSYDTIDEILADSEIELIIVNTPNPTHFEFALKALKAKKHVLLEKPFTVNSSEAKQLFTAAKKYNCSVLAYQNRRYDSDFLSVKSVLESNKLGKIVEFHLRYDRYKYVIGEKVTKETPVPGSGLSYDLGPHLLDAAISLFGTPLEWKKSLGHFRPNTQVDDYAHFHLLYPEGMQVFITASLLVTEPQPAFILHGTKGSYVKDRADVQEQQLQEGIKPSIPLFGIESTNTLGVLTYFNDEGVKKHENIISKKSSYKQVFNDVYGTIREGKTYPVTENQIIQQLEILES</sequence>
<dbReference type="GO" id="GO:0016491">
    <property type="term" value="F:oxidoreductase activity"/>
    <property type="evidence" value="ECO:0007669"/>
    <property type="project" value="UniProtKB-KW"/>
</dbReference>
<reference evidence="5 6" key="1">
    <citation type="submission" date="2016-02" db="EMBL/GenBank/DDBJ databases">
        <title>Draft genome sequence of Polaribacter atrinae KACC17473.</title>
        <authorList>
            <person name="Shin S.-K."/>
            <person name="Yi H."/>
        </authorList>
    </citation>
    <scope>NUCLEOTIDE SEQUENCE [LARGE SCALE GENOMIC DNA]</scope>
    <source>
        <strain evidence="5 6">KACC 17473</strain>
    </source>
</reference>
<evidence type="ECO:0000256" key="1">
    <source>
        <dbReference type="ARBA" id="ARBA00010928"/>
    </source>
</evidence>
<gene>
    <name evidence="5" type="ORF">LPB303_03350</name>
</gene>
<evidence type="ECO:0000256" key="2">
    <source>
        <dbReference type="ARBA" id="ARBA00023002"/>
    </source>
</evidence>
<accession>A0A176TE73</accession>
<dbReference type="SUPFAM" id="SSF55347">
    <property type="entry name" value="Glyceraldehyde-3-phosphate dehydrogenase-like, C-terminal domain"/>
    <property type="match status" value="1"/>
</dbReference>
<dbReference type="STRING" id="1333662.LPB303_03350"/>
<dbReference type="OrthoDB" id="9815825at2"/>
<keyword evidence="6" id="KW-1185">Reference proteome</keyword>
<proteinExistence type="inferred from homology"/>
<dbReference type="Pfam" id="PF22725">
    <property type="entry name" value="GFO_IDH_MocA_C3"/>
    <property type="match status" value="1"/>
</dbReference>
<feature type="domain" description="GFO/IDH/MocA-like oxidoreductase" evidence="4">
    <location>
        <begin position="131"/>
        <end position="250"/>
    </location>
</feature>
<comment type="caution">
    <text evidence="5">The sequence shown here is derived from an EMBL/GenBank/DDBJ whole genome shotgun (WGS) entry which is preliminary data.</text>
</comment>
<dbReference type="InterPro" id="IPR036291">
    <property type="entry name" value="NAD(P)-bd_dom_sf"/>
</dbReference>
<dbReference type="Gene3D" id="3.30.360.10">
    <property type="entry name" value="Dihydrodipicolinate Reductase, domain 2"/>
    <property type="match status" value="1"/>
</dbReference>
<dbReference type="InterPro" id="IPR051317">
    <property type="entry name" value="Gfo/Idh/MocA_oxidoreduct"/>
</dbReference>
<dbReference type="GO" id="GO:0000166">
    <property type="term" value="F:nucleotide binding"/>
    <property type="evidence" value="ECO:0007669"/>
    <property type="project" value="InterPro"/>
</dbReference>
<organism evidence="5 6">
    <name type="scientific">Polaribacter atrinae</name>
    <dbReference type="NCBI Taxonomy" id="1333662"/>
    <lineage>
        <taxon>Bacteria</taxon>
        <taxon>Pseudomonadati</taxon>
        <taxon>Bacteroidota</taxon>
        <taxon>Flavobacteriia</taxon>
        <taxon>Flavobacteriales</taxon>
        <taxon>Flavobacteriaceae</taxon>
    </lineage>
</organism>
<dbReference type="AlphaFoldDB" id="A0A176TE73"/>
<dbReference type="PANTHER" id="PTHR43708">
    <property type="entry name" value="CONSERVED EXPRESSED OXIDOREDUCTASE (EUROFUNG)"/>
    <property type="match status" value="1"/>
</dbReference>
<dbReference type="RefSeq" id="WP_068448104.1">
    <property type="nucleotide sequence ID" value="NZ_CP150660.1"/>
</dbReference>
<dbReference type="Pfam" id="PF01408">
    <property type="entry name" value="GFO_IDH_MocA"/>
    <property type="match status" value="1"/>
</dbReference>
<evidence type="ECO:0000313" key="6">
    <source>
        <dbReference type="Proteomes" id="UP000076923"/>
    </source>
</evidence>
<dbReference type="SUPFAM" id="SSF51735">
    <property type="entry name" value="NAD(P)-binding Rossmann-fold domains"/>
    <property type="match status" value="1"/>
</dbReference>
<dbReference type="PANTHER" id="PTHR43708:SF5">
    <property type="entry name" value="CONSERVED EXPRESSED OXIDOREDUCTASE (EUROFUNG)-RELATED"/>
    <property type="match status" value="1"/>
</dbReference>
<comment type="similarity">
    <text evidence="1">Belongs to the Gfo/Idh/MocA family.</text>
</comment>
<name>A0A176TE73_9FLAO</name>
<dbReference type="Gene3D" id="3.40.50.720">
    <property type="entry name" value="NAD(P)-binding Rossmann-like Domain"/>
    <property type="match status" value="1"/>
</dbReference>